<proteinExistence type="predicted"/>
<keyword evidence="2" id="KW-1185">Reference proteome</keyword>
<accession>A0A4Z0JIA6</accession>
<dbReference type="PROSITE" id="PS51257">
    <property type="entry name" value="PROKAR_LIPOPROTEIN"/>
    <property type="match status" value="1"/>
</dbReference>
<dbReference type="OrthoDB" id="2266770at2"/>
<evidence type="ECO:0008006" key="3">
    <source>
        <dbReference type="Google" id="ProtNLM"/>
    </source>
</evidence>
<evidence type="ECO:0000313" key="1">
    <source>
        <dbReference type="EMBL" id="TGD22575.1"/>
    </source>
</evidence>
<gene>
    <name evidence="1" type="ORF">EGT49_08655</name>
</gene>
<sequence length="474" mass="54028">MVKKFWVVCGVLCLFLVILGCKSKETSKIVANNHTWYLYQDQGENDTVSIKFLKNQRARIKDVSTINGKVGIDRFDAQSNNPKYELDRDGKTITFDTAENKMTLKLLKTYHENVYGKHMKGYSVEYNGATYKFAYITKTDKPSNVSKTPKDTSQKIAYDQLFNHIIDIDAHADPLVANNSMIGNYNFQTIIDYRRTDGNLTINQNGTYQLTLTEHSAQKLSEETDSKVVMTTIVENGYVQNLYGKVYLTPKNEVTIDYYYHGQNTDRLLPQRVNLKVNSKSTGNQIKRAKIRIESDENQLYLYCNDYTVRMQKGQSNKNGNLLTKSNEQQTSLKDAIIQTKEYYDKYKENPLSSNADLMQLVGAISDNHDKKVGNLGVNFGEKYGTNLQPTDYQGISVNGDKQPLMQYMFLVSPSAYSENGPAVTTTRGKFLIYGSLDNKLFLLKQPDKDSTTVTWTLVKDFELQVPKLIFSLN</sequence>
<dbReference type="RefSeq" id="WP_135373466.1">
    <property type="nucleotide sequence ID" value="NZ_RKLY01000021.1"/>
</dbReference>
<name>A0A4Z0JIA6_9LACO</name>
<organism evidence="1 2">
    <name type="scientific">Companilactobacillus suantsaicola</name>
    <dbReference type="NCBI Taxonomy" id="2487723"/>
    <lineage>
        <taxon>Bacteria</taxon>
        <taxon>Bacillati</taxon>
        <taxon>Bacillota</taxon>
        <taxon>Bacilli</taxon>
        <taxon>Lactobacillales</taxon>
        <taxon>Lactobacillaceae</taxon>
        <taxon>Companilactobacillus</taxon>
    </lineage>
</organism>
<protein>
    <recommendedName>
        <fullName evidence="3">Lipoprotein</fullName>
    </recommendedName>
</protein>
<comment type="caution">
    <text evidence="1">The sequence shown here is derived from an EMBL/GenBank/DDBJ whole genome shotgun (WGS) entry which is preliminary data.</text>
</comment>
<dbReference type="EMBL" id="RKLY01000021">
    <property type="protein sequence ID" value="TGD22575.1"/>
    <property type="molecule type" value="Genomic_DNA"/>
</dbReference>
<dbReference type="Proteomes" id="UP000298021">
    <property type="component" value="Unassembled WGS sequence"/>
</dbReference>
<evidence type="ECO:0000313" key="2">
    <source>
        <dbReference type="Proteomes" id="UP000298021"/>
    </source>
</evidence>
<dbReference type="AlphaFoldDB" id="A0A4Z0JIA6"/>
<reference evidence="1 2" key="1">
    <citation type="submission" date="2018-10" db="EMBL/GenBank/DDBJ databases">
        <title>Lactobacillus sp. R7 and Lactobacillus sp. R19 isolated from fermented mustard green product of Taiwan.</title>
        <authorList>
            <person name="Lin S.-T."/>
        </authorList>
    </citation>
    <scope>NUCLEOTIDE SEQUENCE [LARGE SCALE GENOMIC DNA]</scope>
    <source>
        <strain evidence="1 2">BCRC 81127</strain>
    </source>
</reference>